<dbReference type="PANTHER" id="PTHR43149:SF1">
    <property type="entry name" value="DELTA(3,5)-DELTA(2,4)-DIENOYL-COA ISOMERASE, MITOCHONDRIAL"/>
    <property type="match status" value="1"/>
</dbReference>
<dbReference type="FunFam" id="1.10.12.10:FF:000004">
    <property type="entry name" value="Delta3,5-delta2,4-dienoyl-CoA isomerase"/>
    <property type="match status" value="1"/>
</dbReference>
<evidence type="ECO:0000313" key="9">
    <source>
        <dbReference type="EMBL" id="SPQ22060.1"/>
    </source>
</evidence>
<dbReference type="GO" id="GO:0005777">
    <property type="term" value="C:peroxisome"/>
    <property type="evidence" value="ECO:0007669"/>
    <property type="project" value="UniProtKB-SubCell"/>
</dbReference>
<gene>
    <name evidence="9" type="ORF">TT172_LOCUS4479</name>
</gene>
<keyword evidence="8" id="KW-0413">Isomerase</keyword>
<comment type="similarity">
    <text evidence="3">Belongs to the enoyl-CoA hydratase/isomerase family.</text>
</comment>
<keyword evidence="5" id="KW-0007">Acetylation</keyword>
<dbReference type="PANTHER" id="PTHR43149">
    <property type="entry name" value="ENOYL-COA HYDRATASE"/>
    <property type="match status" value="1"/>
</dbReference>
<evidence type="ECO:0000256" key="7">
    <source>
        <dbReference type="ARBA" id="ARBA00023140"/>
    </source>
</evidence>
<organism evidence="9 10">
    <name type="scientific">Thermothielavioides terrestris</name>
    <dbReference type="NCBI Taxonomy" id="2587410"/>
    <lineage>
        <taxon>Eukaryota</taxon>
        <taxon>Fungi</taxon>
        <taxon>Dikarya</taxon>
        <taxon>Ascomycota</taxon>
        <taxon>Pezizomycotina</taxon>
        <taxon>Sordariomycetes</taxon>
        <taxon>Sordariomycetidae</taxon>
        <taxon>Sordariales</taxon>
        <taxon>Chaetomiaceae</taxon>
        <taxon>Thermothielavioides</taxon>
    </lineage>
</organism>
<dbReference type="GO" id="GO:0006635">
    <property type="term" value="P:fatty acid beta-oxidation"/>
    <property type="evidence" value="ECO:0007669"/>
    <property type="project" value="UniProtKB-UniPathway"/>
</dbReference>
<evidence type="ECO:0000256" key="3">
    <source>
        <dbReference type="ARBA" id="ARBA00005254"/>
    </source>
</evidence>
<dbReference type="InterPro" id="IPR001753">
    <property type="entry name" value="Enoyl-CoA_hydra/iso"/>
</dbReference>
<dbReference type="Pfam" id="PF00378">
    <property type="entry name" value="ECH_1"/>
    <property type="match status" value="1"/>
</dbReference>
<comment type="pathway">
    <text evidence="2">Lipid metabolism; fatty acid beta-oxidation.</text>
</comment>
<evidence type="ECO:0000256" key="6">
    <source>
        <dbReference type="ARBA" id="ARBA00023098"/>
    </source>
</evidence>
<name>A0A3S5CWT8_9PEZI</name>
<dbReference type="InterPro" id="IPR045002">
    <property type="entry name" value="Ech1-like"/>
</dbReference>
<evidence type="ECO:0000256" key="8">
    <source>
        <dbReference type="ARBA" id="ARBA00023235"/>
    </source>
</evidence>
<accession>A0A3S5CWT8</accession>
<dbReference type="UniPathway" id="UPA00659"/>
<dbReference type="InterPro" id="IPR029045">
    <property type="entry name" value="ClpP/crotonase-like_dom_sf"/>
</dbReference>
<evidence type="ECO:0000256" key="1">
    <source>
        <dbReference type="ARBA" id="ARBA00004275"/>
    </source>
</evidence>
<dbReference type="Gene3D" id="3.90.226.10">
    <property type="entry name" value="2-enoyl-CoA Hydratase, Chain A, domain 1"/>
    <property type="match status" value="1"/>
</dbReference>
<reference evidence="9 10" key="1">
    <citation type="submission" date="2018-04" db="EMBL/GenBank/DDBJ databases">
        <authorList>
            <person name="Huttner S."/>
            <person name="Dainat J."/>
        </authorList>
    </citation>
    <scope>NUCLEOTIDE SEQUENCE [LARGE SCALE GENOMIC DNA]</scope>
</reference>
<dbReference type="CDD" id="cd06558">
    <property type="entry name" value="crotonase-like"/>
    <property type="match status" value="1"/>
</dbReference>
<dbReference type="Gene3D" id="1.10.12.10">
    <property type="entry name" value="Lyase 2-enoyl-coa Hydratase, Chain A, domain 2"/>
    <property type="match status" value="1"/>
</dbReference>
<dbReference type="EMBL" id="OUUZ01000008">
    <property type="protein sequence ID" value="SPQ22060.1"/>
    <property type="molecule type" value="Genomic_DNA"/>
</dbReference>
<evidence type="ECO:0000313" key="10">
    <source>
        <dbReference type="Proteomes" id="UP000289323"/>
    </source>
</evidence>
<keyword evidence="7" id="KW-0576">Peroxisome</keyword>
<proteinExistence type="inferred from homology"/>
<evidence type="ECO:0000256" key="2">
    <source>
        <dbReference type="ARBA" id="ARBA00005005"/>
    </source>
</evidence>
<dbReference type="Proteomes" id="UP000289323">
    <property type="component" value="Unassembled WGS sequence"/>
</dbReference>
<dbReference type="GO" id="GO:0051750">
    <property type="term" value="F:delta(3,5)-delta(2,4)-dienoyl-CoA isomerase activity"/>
    <property type="evidence" value="ECO:0007669"/>
    <property type="project" value="TreeGrafter"/>
</dbReference>
<evidence type="ECO:0000256" key="4">
    <source>
        <dbReference type="ARBA" id="ARBA00022832"/>
    </source>
</evidence>
<dbReference type="GO" id="GO:0005739">
    <property type="term" value="C:mitochondrion"/>
    <property type="evidence" value="ECO:0007669"/>
    <property type="project" value="TreeGrafter"/>
</dbReference>
<protein>
    <submittedName>
        <fullName evidence="9">Eed46c4a-0840-476d-84bb-c707e997ce8b</fullName>
    </submittedName>
</protein>
<sequence length="300" mass="31703">MAQRPLPPSPAPAAAAYSNLSYFRVTTPAPFVAHVEIHRPAKLNAFVEAMWLELRRVFRQLSGDADVRAVVLSGAGERAFTAGLDVTAASESGLLLSPAAGEGGGSGEDGARRAARLRRHIAEMQECISAVERCEKPVICVMHGISIGLAIDIAACADIRVCAKDTRFAVKEVDIGLAADLGTLARLPKAVGSQSWVKDVCLSARDFDAAEALSVGFVSQVHESKAAALAAAFKTASFIASKSPVAVQGTKELLNHSRDHTVEDNLRYTGVWNAAAVQTSDVAAALTSGLERRKPTFEKL</sequence>
<keyword evidence="4" id="KW-0276">Fatty acid metabolism</keyword>
<comment type="subcellular location">
    <subcellularLocation>
        <location evidence="1">Peroxisome</location>
    </subcellularLocation>
</comment>
<dbReference type="SUPFAM" id="SSF52096">
    <property type="entry name" value="ClpP/crotonase"/>
    <property type="match status" value="1"/>
</dbReference>
<dbReference type="FunFam" id="3.90.226.10:FF:000024">
    <property type="entry name" value="Delta3,5-delta2,4-dienoyl-CoA isomerase"/>
    <property type="match status" value="1"/>
</dbReference>
<dbReference type="InterPro" id="IPR014748">
    <property type="entry name" value="Enoyl-CoA_hydra_C"/>
</dbReference>
<evidence type="ECO:0000256" key="5">
    <source>
        <dbReference type="ARBA" id="ARBA00022990"/>
    </source>
</evidence>
<dbReference type="AlphaFoldDB" id="A0A3S5CWT8"/>
<keyword evidence="6" id="KW-0443">Lipid metabolism</keyword>